<proteinExistence type="predicted"/>
<name>A0A4Q0SJR3_9BRAD</name>
<dbReference type="InterPro" id="IPR029045">
    <property type="entry name" value="ClpP/crotonase-like_dom_sf"/>
</dbReference>
<keyword evidence="1" id="KW-0456">Lyase</keyword>
<gene>
    <name evidence="1" type="ORF">XH99_02500</name>
</gene>
<sequence>VSAREGFELGFVNEVAPDGEALRVAERWAEMICKNSPMSIRASKQTVVRGLDLPLAQAMAEQCDYPAVKAMMESEDFVEGPKAFAEQRPPKWLGQ</sequence>
<evidence type="ECO:0000313" key="2">
    <source>
        <dbReference type="Proteomes" id="UP000289546"/>
    </source>
</evidence>
<protein>
    <submittedName>
        <fullName evidence="1">Enoyl-CoA hydratase</fullName>
        <ecNumber evidence="1">4.2.1.17</ecNumber>
    </submittedName>
</protein>
<dbReference type="Proteomes" id="UP000289546">
    <property type="component" value="Unassembled WGS sequence"/>
</dbReference>
<dbReference type="AlphaFoldDB" id="A0A4Q0SJR3"/>
<comment type="caution">
    <text evidence="1">The sequence shown here is derived from an EMBL/GenBank/DDBJ whole genome shotgun (WGS) entry which is preliminary data.</text>
</comment>
<reference evidence="1 2" key="1">
    <citation type="submission" date="2015-04" db="EMBL/GenBank/DDBJ databases">
        <title>Comparative genomics of rhizobia nodulating Arachis hypogaea in China.</title>
        <authorList>
            <person name="Li Y."/>
        </authorList>
    </citation>
    <scope>NUCLEOTIDE SEQUENCE [LARGE SCALE GENOMIC DNA]</scope>
    <source>
        <strain evidence="1 2">CCBAU 51757</strain>
    </source>
</reference>
<dbReference type="RefSeq" id="WP_245508858.1">
    <property type="nucleotide sequence ID" value="NZ_LBJQ01000008.1"/>
</dbReference>
<dbReference type="GO" id="GO:0004300">
    <property type="term" value="F:enoyl-CoA hydratase activity"/>
    <property type="evidence" value="ECO:0007669"/>
    <property type="project" value="UniProtKB-EC"/>
</dbReference>
<evidence type="ECO:0000313" key="1">
    <source>
        <dbReference type="EMBL" id="RXH37916.1"/>
    </source>
</evidence>
<accession>A0A4Q0SJR3</accession>
<dbReference type="Gene3D" id="3.90.226.10">
    <property type="entry name" value="2-enoyl-CoA Hydratase, Chain A, domain 1"/>
    <property type="match status" value="1"/>
</dbReference>
<dbReference type="EC" id="4.2.1.17" evidence="1"/>
<organism evidence="1 2">
    <name type="scientific">Bradyrhizobium nanningense</name>
    <dbReference type="NCBI Taxonomy" id="1325118"/>
    <lineage>
        <taxon>Bacteria</taxon>
        <taxon>Pseudomonadati</taxon>
        <taxon>Pseudomonadota</taxon>
        <taxon>Alphaproteobacteria</taxon>
        <taxon>Hyphomicrobiales</taxon>
        <taxon>Nitrobacteraceae</taxon>
        <taxon>Bradyrhizobium</taxon>
    </lineage>
</organism>
<dbReference type="Pfam" id="PF00378">
    <property type="entry name" value="ECH_1"/>
    <property type="match status" value="1"/>
</dbReference>
<dbReference type="InterPro" id="IPR001753">
    <property type="entry name" value="Enoyl-CoA_hydra/iso"/>
</dbReference>
<feature type="non-terminal residue" evidence="1">
    <location>
        <position position="1"/>
    </location>
</feature>
<dbReference type="SUPFAM" id="SSF52096">
    <property type="entry name" value="ClpP/crotonase"/>
    <property type="match status" value="1"/>
</dbReference>
<keyword evidence="2" id="KW-1185">Reference proteome</keyword>
<dbReference type="EMBL" id="LBJQ01000008">
    <property type="protein sequence ID" value="RXH37916.1"/>
    <property type="molecule type" value="Genomic_DNA"/>
</dbReference>